<dbReference type="PANTHER" id="PTHR40072:SF1">
    <property type="entry name" value="MOLYBDOPTERIN-GUANINE DINUCLEOTIDE BIOSYNTHESIS ADAPTER PROTEIN"/>
    <property type="match status" value="1"/>
</dbReference>
<dbReference type="InterPro" id="IPR004435">
    <property type="entry name" value="MobB_dom"/>
</dbReference>
<dbReference type="Gene3D" id="3.40.50.300">
    <property type="entry name" value="P-loop containing nucleotide triphosphate hydrolases"/>
    <property type="match status" value="1"/>
</dbReference>
<name>A0A4P8XQT8_9BACL</name>
<dbReference type="NCBIfam" id="TIGR00176">
    <property type="entry name" value="mobB"/>
    <property type="match status" value="1"/>
</dbReference>
<dbReference type="KEGG" id="palo:E6C60_2104"/>
<organism evidence="2 3">
    <name type="scientific">Paenibacillus algicola</name>
    <dbReference type="NCBI Taxonomy" id="2565926"/>
    <lineage>
        <taxon>Bacteria</taxon>
        <taxon>Bacillati</taxon>
        <taxon>Bacillota</taxon>
        <taxon>Bacilli</taxon>
        <taxon>Bacillales</taxon>
        <taxon>Paenibacillaceae</taxon>
        <taxon>Paenibacillus</taxon>
    </lineage>
</organism>
<dbReference type="SUPFAM" id="SSF52540">
    <property type="entry name" value="P-loop containing nucleoside triphosphate hydrolases"/>
    <property type="match status" value="1"/>
</dbReference>
<protein>
    <submittedName>
        <fullName evidence="2">Molybdopterin-guanine dinucleotide biosynthesis protein B</fullName>
    </submittedName>
</protein>
<dbReference type="RefSeq" id="WP_138225789.1">
    <property type="nucleotide sequence ID" value="NZ_CP040396.1"/>
</dbReference>
<reference evidence="2 3" key="1">
    <citation type="submission" date="2019-05" db="EMBL/GenBank/DDBJ databases">
        <authorList>
            <person name="Chen C."/>
        </authorList>
    </citation>
    <scope>NUCLEOTIDE SEQUENCE [LARGE SCALE GENOMIC DNA]</scope>
    <source>
        <strain evidence="2 3">HB172198</strain>
    </source>
</reference>
<dbReference type="PANTHER" id="PTHR40072">
    <property type="entry name" value="MOLYBDOPTERIN-GUANINE DINUCLEOTIDE BIOSYNTHESIS ADAPTER PROTEIN-RELATED"/>
    <property type="match status" value="1"/>
</dbReference>
<dbReference type="EMBL" id="CP040396">
    <property type="protein sequence ID" value="QCT02819.1"/>
    <property type="molecule type" value="Genomic_DNA"/>
</dbReference>
<dbReference type="Pfam" id="PF03205">
    <property type="entry name" value="MobB"/>
    <property type="match status" value="1"/>
</dbReference>
<dbReference type="GO" id="GO:0005525">
    <property type="term" value="F:GTP binding"/>
    <property type="evidence" value="ECO:0007669"/>
    <property type="project" value="InterPro"/>
</dbReference>
<gene>
    <name evidence="2" type="ORF">E6C60_2104</name>
</gene>
<dbReference type="OrthoDB" id="9786803at2"/>
<dbReference type="GO" id="GO:0006777">
    <property type="term" value="P:Mo-molybdopterin cofactor biosynthetic process"/>
    <property type="evidence" value="ECO:0007669"/>
    <property type="project" value="InterPro"/>
</dbReference>
<evidence type="ECO:0000313" key="3">
    <source>
        <dbReference type="Proteomes" id="UP000300879"/>
    </source>
</evidence>
<dbReference type="Proteomes" id="UP000300879">
    <property type="component" value="Chromosome"/>
</dbReference>
<feature type="domain" description="Molybdopterin-guanine dinucleotide biosynthesis protein B (MobB)" evidence="1">
    <location>
        <begin position="6"/>
        <end position="132"/>
    </location>
</feature>
<evidence type="ECO:0000313" key="2">
    <source>
        <dbReference type="EMBL" id="QCT02819.1"/>
    </source>
</evidence>
<evidence type="ECO:0000259" key="1">
    <source>
        <dbReference type="Pfam" id="PF03205"/>
    </source>
</evidence>
<dbReference type="CDD" id="cd03116">
    <property type="entry name" value="MobB"/>
    <property type="match status" value="1"/>
</dbReference>
<dbReference type="InterPro" id="IPR052539">
    <property type="entry name" value="MGD_biosynthesis_adapter"/>
</dbReference>
<dbReference type="InterPro" id="IPR027417">
    <property type="entry name" value="P-loop_NTPase"/>
</dbReference>
<sequence length="177" mass="19955">MSGQVILQITGYKNSGKTTLISSLIPWLKQRGHRVAVIKHDGHDFQMDHTGTDTSCFIESGAEAALISSPFRMAVLRQRPMELEELIGEVDDCIDWIVVEGFKQECYPKLVLLSGFQDVSLVGGLSHILAVVVHPDMAKEPQRLQALQQEAEATVPWFSREDRNHIFEHLYSQLSIR</sequence>
<dbReference type="AlphaFoldDB" id="A0A4P8XQT8"/>
<keyword evidence="3" id="KW-1185">Reference proteome</keyword>
<proteinExistence type="predicted"/>
<accession>A0A4P8XQT8</accession>